<dbReference type="Proteomes" id="UP000820977">
    <property type="component" value="Unassembled WGS sequence"/>
</dbReference>
<gene>
    <name evidence="1" type="ORF">HPS54_07940</name>
</gene>
<dbReference type="EMBL" id="JABKKJ010000011">
    <property type="protein sequence ID" value="NPE25440.1"/>
    <property type="molecule type" value="Genomic_DNA"/>
</dbReference>
<keyword evidence="2" id="KW-1185">Reference proteome</keyword>
<protein>
    <submittedName>
        <fullName evidence="1">Uncharacterized protein</fullName>
    </submittedName>
</protein>
<name>A0ABX2B5C5_9BACT</name>
<evidence type="ECO:0000313" key="1">
    <source>
        <dbReference type="EMBL" id="NPE25440.1"/>
    </source>
</evidence>
<sequence>MANKRELKKRINYICSDLFAECIAASLYGVPADKQTLDALLYSIIKTHSNYIARVSHPEPGMKAETYYKDLTENFSKQINEIVDQISNLN</sequence>
<proteinExistence type="predicted"/>
<reference evidence="1 2" key="1">
    <citation type="submission" date="2020-05" db="EMBL/GenBank/DDBJ databases">
        <title>Distinct polysaccharide utilization as determinants for interspecies competition between intestinal Prevotella spp.</title>
        <authorList>
            <person name="Galvez E.J.C."/>
            <person name="Iljazovic A."/>
            <person name="Strowig T."/>
        </authorList>
    </citation>
    <scope>NUCLEOTIDE SEQUENCE [LARGE SCALE GENOMIC DNA]</scope>
    <source>
        <strain evidence="1 2">PCHR</strain>
    </source>
</reference>
<organism evidence="1 2">
    <name type="scientific">Xylanibacter caecicola</name>
    <dbReference type="NCBI Taxonomy" id="2736294"/>
    <lineage>
        <taxon>Bacteria</taxon>
        <taxon>Pseudomonadati</taxon>
        <taxon>Bacteroidota</taxon>
        <taxon>Bacteroidia</taxon>
        <taxon>Bacteroidales</taxon>
        <taxon>Prevotellaceae</taxon>
        <taxon>Xylanibacter</taxon>
    </lineage>
</organism>
<comment type="caution">
    <text evidence="1">The sequence shown here is derived from an EMBL/GenBank/DDBJ whole genome shotgun (WGS) entry which is preliminary data.</text>
</comment>
<dbReference type="RefSeq" id="WP_172344906.1">
    <property type="nucleotide sequence ID" value="NZ_CASYYZ010000150.1"/>
</dbReference>
<evidence type="ECO:0000313" key="2">
    <source>
        <dbReference type="Proteomes" id="UP000820977"/>
    </source>
</evidence>
<accession>A0ABX2B5C5</accession>